<comment type="caution">
    <text evidence="2">The sequence shown here is derived from an EMBL/GenBank/DDBJ whole genome shotgun (WGS) entry which is preliminary data.</text>
</comment>
<keyword evidence="2" id="KW-0540">Nuclease</keyword>
<evidence type="ECO:0000259" key="1">
    <source>
        <dbReference type="Pfam" id="PF13588"/>
    </source>
</evidence>
<protein>
    <submittedName>
        <fullName evidence="2">Restriction endonuclease subunit R</fullName>
    </submittedName>
</protein>
<evidence type="ECO:0000313" key="3">
    <source>
        <dbReference type="Proteomes" id="UP000239590"/>
    </source>
</evidence>
<dbReference type="AlphaFoldDB" id="A0A2S7IMF2"/>
<proteinExistence type="predicted"/>
<gene>
    <name evidence="2" type="ORF">C5O19_03965</name>
</gene>
<dbReference type="OrthoDB" id="9790377at2"/>
<keyword evidence="2" id="KW-0378">Hydrolase</keyword>
<keyword evidence="2" id="KW-0255">Endonuclease</keyword>
<dbReference type="InterPro" id="IPR029464">
    <property type="entry name" value="HSDR_N"/>
</dbReference>
<dbReference type="Proteomes" id="UP000239590">
    <property type="component" value="Unassembled WGS sequence"/>
</dbReference>
<keyword evidence="3" id="KW-1185">Reference proteome</keyword>
<name>A0A2S7IMF2_9BACT</name>
<dbReference type="EMBL" id="PTRA01000001">
    <property type="protein sequence ID" value="PQA58826.1"/>
    <property type="molecule type" value="Genomic_DNA"/>
</dbReference>
<reference evidence="3" key="1">
    <citation type="submission" date="2018-02" db="EMBL/GenBank/DDBJ databases">
        <title>Genome sequencing of Solimonas sp. HR-BB.</title>
        <authorList>
            <person name="Lee Y."/>
            <person name="Jeon C.O."/>
        </authorList>
    </citation>
    <scope>NUCLEOTIDE SEQUENCE [LARGE SCALE GENOMIC DNA]</scope>
    <source>
        <strain evidence="3">HR-U</strain>
    </source>
</reference>
<dbReference type="GO" id="GO:0004519">
    <property type="term" value="F:endonuclease activity"/>
    <property type="evidence" value="ECO:0007669"/>
    <property type="project" value="UniProtKB-KW"/>
</dbReference>
<dbReference type="Pfam" id="PF13588">
    <property type="entry name" value="HSDR_N_2"/>
    <property type="match status" value="1"/>
</dbReference>
<sequence>MVNLNLPAYEYQLREWEGVTQIFCGLRKKWLVLTPEEWVRQHFVALLVGTYAYPKSLLKIEGGLSVYKTVKRSDLVMYDRDGLPFLLVECKAPEVKITTPVLEQALRYNHVIKAPYVALSNGMEHFVFQLDPAGKLSRLTDLPAFGKKDTD</sequence>
<accession>A0A2S7IMF2</accession>
<evidence type="ECO:0000313" key="2">
    <source>
        <dbReference type="EMBL" id="PQA58826.1"/>
    </source>
</evidence>
<dbReference type="RefSeq" id="WP_104709996.1">
    <property type="nucleotide sequence ID" value="NZ_PTRA01000001.1"/>
</dbReference>
<organism evidence="2 3">
    <name type="scientific">Siphonobacter curvatus</name>
    <dbReference type="NCBI Taxonomy" id="2094562"/>
    <lineage>
        <taxon>Bacteria</taxon>
        <taxon>Pseudomonadati</taxon>
        <taxon>Bacteroidota</taxon>
        <taxon>Cytophagia</taxon>
        <taxon>Cytophagales</taxon>
        <taxon>Cytophagaceae</taxon>
        <taxon>Siphonobacter</taxon>
    </lineage>
</organism>
<feature type="domain" description="Type I restriction enzyme R protein N-terminal" evidence="1">
    <location>
        <begin position="35"/>
        <end position="143"/>
    </location>
</feature>
<dbReference type="Gene3D" id="3.90.1570.30">
    <property type="match status" value="1"/>
</dbReference>